<feature type="transmembrane region" description="Helical" evidence="1">
    <location>
        <begin position="330"/>
        <end position="350"/>
    </location>
</feature>
<dbReference type="RefSeq" id="WP_156342611.1">
    <property type="nucleotide sequence ID" value="NZ_CACRSY010000014.1"/>
</dbReference>
<feature type="transmembrane region" description="Helical" evidence="1">
    <location>
        <begin position="389"/>
        <end position="413"/>
    </location>
</feature>
<dbReference type="AlphaFoldDB" id="A0A6N2V1W9"/>
<evidence type="ECO:0000313" key="2">
    <source>
        <dbReference type="EMBL" id="VYT22932.1"/>
    </source>
</evidence>
<keyword evidence="1" id="KW-0812">Transmembrane</keyword>
<feature type="transmembrane region" description="Helical" evidence="1">
    <location>
        <begin position="425"/>
        <end position="446"/>
    </location>
</feature>
<protein>
    <recommendedName>
        <fullName evidence="3">ABC exporter</fullName>
    </recommendedName>
</protein>
<feature type="transmembrane region" description="Helical" evidence="1">
    <location>
        <begin position="458"/>
        <end position="480"/>
    </location>
</feature>
<feature type="transmembrane region" description="Helical" evidence="1">
    <location>
        <begin position="20"/>
        <end position="44"/>
    </location>
</feature>
<dbReference type="InterPro" id="IPR031584">
    <property type="entry name" value="Put_ABC_export"/>
</dbReference>
<feature type="transmembrane region" description="Helical" evidence="1">
    <location>
        <begin position="140"/>
        <end position="162"/>
    </location>
</feature>
<organism evidence="2">
    <name type="scientific">Blautia hansenii</name>
    <name type="common">Ruminococcus hansenii</name>
    <dbReference type="NCBI Taxonomy" id="1322"/>
    <lineage>
        <taxon>Bacteria</taxon>
        <taxon>Bacillati</taxon>
        <taxon>Bacillota</taxon>
        <taxon>Clostridia</taxon>
        <taxon>Lachnospirales</taxon>
        <taxon>Lachnospiraceae</taxon>
        <taxon>Blautia</taxon>
    </lineage>
</organism>
<dbReference type="Pfam" id="PF16962">
    <property type="entry name" value="ABC_export"/>
    <property type="match status" value="1"/>
</dbReference>
<name>A0A6N2V1W9_BLAHA</name>
<gene>
    <name evidence="2" type="ORF">BHLFYP23_00735</name>
</gene>
<feature type="transmembrane region" description="Helical" evidence="1">
    <location>
        <begin position="240"/>
        <end position="260"/>
    </location>
</feature>
<feature type="transmembrane region" description="Helical" evidence="1">
    <location>
        <begin position="56"/>
        <end position="78"/>
    </location>
</feature>
<reference evidence="2" key="1">
    <citation type="submission" date="2019-11" db="EMBL/GenBank/DDBJ databases">
        <authorList>
            <person name="Feng L."/>
        </authorList>
    </citation>
    <scope>NUCLEOTIDE SEQUENCE</scope>
    <source>
        <strain evidence="2">BhanseniiLFYP23</strain>
    </source>
</reference>
<proteinExistence type="predicted"/>
<feature type="transmembrane region" description="Helical" evidence="1">
    <location>
        <begin position="174"/>
        <end position="195"/>
    </location>
</feature>
<keyword evidence="1" id="KW-1133">Transmembrane helix</keyword>
<feature type="transmembrane region" description="Helical" evidence="1">
    <location>
        <begin position="486"/>
        <end position="511"/>
    </location>
</feature>
<feature type="transmembrane region" description="Helical" evidence="1">
    <location>
        <begin position="215"/>
        <end position="233"/>
    </location>
</feature>
<keyword evidence="1" id="KW-0472">Membrane</keyword>
<feature type="transmembrane region" description="Helical" evidence="1">
    <location>
        <begin position="116"/>
        <end position="134"/>
    </location>
</feature>
<dbReference type="EMBL" id="CACRSY010000014">
    <property type="protein sequence ID" value="VYT22932.1"/>
    <property type="molecule type" value="Genomic_DNA"/>
</dbReference>
<evidence type="ECO:0008006" key="3">
    <source>
        <dbReference type="Google" id="ProtNLM"/>
    </source>
</evidence>
<accession>A0A6N2V1W9</accession>
<evidence type="ECO:0000256" key="1">
    <source>
        <dbReference type="SAM" id="Phobius"/>
    </source>
</evidence>
<sequence>MNSFFYLFRTKIKGSVRVQFSSLGTGMAVIFTVLIYGILIGTIFTSSVPYDKETMYLQAATAILAGIGVTAFFSMLSLMSKRKALLYDTDAFYFFSGPYTKTQTNLFILVQTLKGALGYGLIGCFFMGLLSMGGYFSIPYFLLCLLVLFLISSIFLLMTDYIYMWTLVKPKAKIWNYIAVILVLASAGAVFFISMQAAGYDLEDGFLKFAVSREFYYVPFFGWGKLVLSAFLGKEYMGMIIGLALLLLANAVFVILFLTFPRNIVEQAVRDAEEISNYVRRVKANGGNILSSEGKIKQVRGEFPEGARAIFYKNILSMKKTGSFLRKQDFFVIVVYFLISYFMIAERRFYMFSYMMILWLFNLLNDTEFLGDLKNYQIYLIPENPLKKLIYVVLPAYFKISILIGTAILIAGIFNRMPVLTILQYFFMLLGYAMIFISGTVWATKVMKTKASVALENLLRMLIILLAAIPATGAGFLAWFLLKDLYVFQAVVTVVTIVMNFLVSAIILIACQGMMNGREI</sequence>